<dbReference type="OrthoDB" id="9796575at2"/>
<keyword evidence="4" id="KW-1185">Reference proteome</keyword>
<comment type="similarity">
    <text evidence="1 2">Belongs to the UPF0125 (RnfH) family.</text>
</comment>
<dbReference type="Proteomes" id="UP000254209">
    <property type="component" value="Unassembled WGS sequence"/>
</dbReference>
<evidence type="ECO:0000313" key="4">
    <source>
        <dbReference type="Proteomes" id="UP000254209"/>
    </source>
</evidence>
<name>A0A376BVK2_9NEIS</name>
<dbReference type="EMBL" id="UFSO01000003">
    <property type="protein sequence ID" value="SSY80843.1"/>
    <property type="molecule type" value="Genomic_DNA"/>
</dbReference>
<dbReference type="InterPro" id="IPR037021">
    <property type="entry name" value="RnfH_sf"/>
</dbReference>
<sequence length="88" mass="9831">MPNIELAYGHADRQALYRFTVADGTTARQAVAQSPVLQDFPEADVNAPVGIFGKIVKDDTVLHDGDRVELYRPLLADPKEARRKRVKK</sequence>
<dbReference type="HAMAP" id="MF_00460">
    <property type="entry name" value="UPF0125_RnfH"/>
    <property type="match status" value="1"/>
</dbReference>
<gene>
    <name evidence="3" type="ORF">NCTC10283_02405</name>
</gene>
<dbReference type="NCBIfam" id="NF002490">
    <property type="entry name" value="PRK01777.1"/>
    <property type="match status" value="1"/>
</dbReference>
<organism evidence="3 4">
    <name type="scientific">Alysiella crassa</name>
    <dbReference type="NCBI Taxonomy" id="153491"/>
    <lineage>
        <taxon>Bacteria</taxon>
        <taxon>Pseudomonadati</taxon>
        <taxon>Pseudomonadota</taxon>
        <taxon>Betaproteobacteria</taxon>
        <taxon>Neisseriales</taxon>
        <taxon>Neisseriaceae</taxon>
        <taxon>Alysiella</taxon>
    </lineage>
</organism>
<dbReference type="SUPFAM" id="SSF54285">
    <property type="entry name" value="MoaD/ThiS"/>
    <property type="match status" value="1"/>
</dbReference>
<evidence type="ECO:0000313" key="3">
    <source>
        <dbReference type="EMBL" id="SSY80843.1"/>
    </source>
</evidence>
<dbReference type="PANTHER" id="PTHR37483:SF1">
    <property type="entry name" value="UPF0125 PROTEIN RATB"/>
    <property type="match status" value="1"/>
</dbReference>
<accession>A0A376BVK2</accession>
<dbReference type="InterPro" id="IPR005346">
    <property type="entry name" value="RnfH"/>
</dbReference>
<dbReference type="RefSeq" id="WP_034290841.1">
    <property type="nucleotide sequence ID" value="NZ_CP091519.2"/>
</dbReference>
<evidence type="ECO:0000256" key="2">
    <source>
        <dbReference type="HAMAP-Rule" id="MF_00460"/>
    </source>
</evidence>
<dbReference type="PANTHER" id="PTHR37483">
    <property type="entry name" value="UPF0125 PROTEIN RATB"/>
    <property type="match status" value="1"/>
</dbReference>
<dbReference type="InterPro" id="IPR016155">
    <property type="entry name" value="Mopterin_synth/thiamin_S_b"/>
</dbReference>
<dbReference type="Pfam" id="PF03658">
    <property type="entry name" value="Ub-RnfH"/>
    <property type="match status" value="1"/>
</dbReference>
<dbReference type="AlphaFoldDB" id="A0A376BVK2"/>
<protein>
    <recommendedName>
        <fullName evidence="2">UPF0125 protein NCTC10283_02405</fullName>
    </recommendedName>
</protein>
<proteinExistence type="inferred from homology"/>
<dbReference type="Gene3D" id="3.10.20.280">
    <property type="entry name" value="RnfH-like"/>
    <property type="match status" value="1"/>
</dbReference>
<reference evidence="3 4" key="1">
    <citation type="submission" date="2018-06" db="EMBL/GenBank/DDBJ databases">
        <authorList>
            <consortium name="Pathogen Informatics"/>
            <person name="Doyle S."/>
        </authorList>
    </citation>
    <scope>NUCLEOTIDE SEQUENCE [LARGE SCALE GENOMIC DNA]</scope>
    <source>
        <strain evidence="3 4">NCTC10283</strain>
    </source>
</reference>
<dbReference type="STRING" id="1120980.GCA_000745955_00268"/>
<evidence type="ECO:0000256" key="1">
    <source>
        <dbReference type="ARBA" id="ARBA00010645"/>
    </source>
</evidence>